<dbReference type="SUPFAM" id="SSF55729">
    <property type="entry name" value="Acyl-CoA N-acyltransferases (Nat)"/>
    <property type="match status" value="1"/>
</dbReference>
<dbReference type="InterPro" id="IPR016181">
    <property type="entry name" value="Acyl_CoA_acyltransferase"/>
</dbReference>
<organism evidence="2 3">
    <name type="scientific">Sphingomonas glacialis</name>
    <dbReference type="NCBI Taxonomy" id="658225"/>
    <lineage>
        <taxon>Bacteria</taxon>
        <taxon>Pseudomonadati</taxon>
        <taxon>Pseudomonadota</taxon>
        <taxon>Alphaproteobacteria</taxon>
        <taxon>Sphingomonadales</taxon>
        <taxon>Sphingomonadaceae</taxon>
        <taxon>Sphingomonas</taxon>
    </lineage>
</organism>
<comment type="caution">
    <text evidence="2">The sequence shown here is derived from an EMBL/GenBank/DDBJ whole genome shotgun (WGS) entry which is preliminary data.</text>
</comment>
<gene>
    <name evidence="2" type="ORF">GCM10008023_12040</name>
</gene>
<dbReference type="RefSeq" id="WP_189675448.1">
    <property type="nucleotide sequence ID" value="NZ_BNAQ01000001.1"/>
</dbReference>
<evidence type="ECO:0000313" key="2">
    <source>
        <dbReference type="EMBL" id="GHH12180.1"/>
    </source>
</evidence>
<dbReference type="Proteomes" id="UP000652430">
    <property type="component" value="Unassembled WGS sequence"/>
</dbReference>
<feature type="domain" description="N-acetyltransferase" evidence="1">
    <location>
        <begin position="8"/>
        <end position="172"/>
    </location>
</feature>
<dbReference type="Pfam" id="PF13302">
    <property type="entry name" value="Acetyltransf_3"/>
    <property type="match status" value="1"/>
</dbReference>
<evidence type="ECO:0000259" key="1">
    <source>
        <dbReference type="PROSITE" id="PS51186"/>
    </source>
</evidence>
<sequence length="183" mass="19694">MFARTPRLTLRPGWPEDAAALTQAIAHYDVACMLSRLPWPYTKADAEAWLTRAPGADEVNCLIFSHEHAYPELVGAISILQRDPGGAHELGYWLTPSARGRGYATEAGKAMLGIARYAMGLDRLRANHFIDNPASGKVLAKLGFRPTGEAMLHSIARGAEAPCATLELDLAEEAHGAVFSLAA</sequence>
<name>A0ABQ3LDD1_9SPHN</name>
<dbReference type="InterPro" id="IPR000182">
    <property type="entry name" value="GNAT_dom"/>
</dbReference>
<dbReference type="PANTHER" id="PTHR43792">
    <property type="entry name" value="GNAT FAMILY, PUTATIVE (AFU_ORTHOLOGUE AFUA_3G00765)-RELATED-RELATED"/>
    <property type="match status" value="1"/>
</dbReference>
<accession>A0ABQ3LDD1</accession>
<dbReference type="Gene3D" id="3.40.630.30">
    <property type="match status" value="1"/>
</dbReference>
<reference evidence="3" key="1">
    <citation type="journal article" date="2019" name="Int. J. Syst. Evol. Microbiol.">
        <title>The Global Catalogue of Microorganisms (GCM) 10K type strain sequencing project: providing services to taxonomists for standard genome sequencing and annotation.</title>
        <authorList>
            <consortium name="The Broad Institute Genomics Platform"/>
            <consortium name="The Broad Institute Genome Sequencing Center for Infectious Disease"/>
            <person name="Wu L."/>
            <person name="Ma J."/>
        </authorList>
    </citation>
    <scope>NUCLEOTIDE SEQUENCE [LARGE SCALE GENOMIC DNA]</scope>
    <source>
        <strain evidence="3">CGMCC 1.8957</strain>
    </source>
</reference>
<dbReference type="InterPro" id="IPR051531">
    <property type="entry name" value="N-acetyltransferase"/>
</dbReference>
<evidence type="ECO:0000313" key="3">
    <source>
        <dbReference type="Proteomes" id="UP000652430"/>
    </source>
</evidence>
<dbReference type="PROSITE" id="PS51186">
    <property type="entry name" value="GNAT"/>
    <property type="match status" value="1"/>
</dbReference>
<proteinExistence type="predicted"/>
<keyword evidence="3" id="KW-1185">Reference proteome</keyword>
<protein>
    <submittedName>
        <fullName evidence="2">N-acetyltransferase</fullName>
    </submittedName>
</protein>
<dbReference type="EMBL" id="BNAQ01000001">
    <property type="protein sequence ID" value="GHH12180.1"/>
    <property type="molecule type" value="Genomic_DNA"/>
</dbReference>